<evidence type="ECO:0000313" key="3">
    <source>
        <dbReference type="EMBL" id="CAH0519623.1"/>
    </source>
</evidence>
<gene>
    <name evidence="3" type="ORF">PBS001_LOCUS6144</name>
    <name evidence="2" type="ORF">PBS003_LOCUS9311</name>
</gene>
<evidence type="ECO:0000313" key="4">
    <source>
        <dbReference type="Proteomes" id="UP001158986"/>
    </source>
</evidence>
<dbReference type="EMBL" id="CAKLCB010000305">
    <property type="protein sequence ID" value="CAH0519623.1"/>
    <property type="molecule type" value="Genomic_DNA"/>
</dbReference>
<protein>
    <submittedName>
        <fullName evidence="2">Uncharacterized protein</fullName>
    </submittedName>
</protein>
<dbReference type="Proteomes" id="UP001160483">
    <property type="component" value="Unassembled WGS sequence"/>
</dbReference>
<sequence length="374" mass="41045">MSSPYKSHAATLQAFYTCVIHRVCSLYQEKSEAATDKVIARLQQKWQEKLMLYTGKHGLSNTVAQDDDVAAVDLVGLSSEKDCDSDSDGFLSSSSSSSSLSCSSPDSAFVSEQAIGRPSKQLPSAATSMTSSIFAKMLGGKRKLHQLDGSVSGAENSVKWKEAADLERQDSQQQSTETVLNSSTVLEDLIGEDEDNLASELNYMAYHKEEEVHITCDEEGNEVEDWEHHEEPSVSPTNSAMSASSLVSSDDLAPVFGLSGINLPLQFAAEYSEFSHRGKHRGYVGKLHAIVLTWPKRLGARDRVHLGEVLWHYPDSAPGLIDEGELVKVISVADNQHEVMLELGNGKKAVVSMERIYRLSEYLIRDGSVQFHSK</sequence>
<feature type="compositionally biased region" description="Low complexity" evidence="1">
    <location>
        <begin position="88"/>
        <end position="102"/>
    </location>
</feature>
<dbReference type="EMBL" id="CAKKTJ010000335">
    <property type="protein sequence ID" value="CAH0482731.1"/>
    <property type="molecule type" value="Genomic_DNA"/>
</dbReference>
<dbReference type="AlphaFoldDB" id="A0AAU9LGH4"/>
<feature type="region of interest" description="Disordered" evidence="1">
    <location>
        <begin position="81"/>
        <end position="102"/>
    </location>
</feature>
<name>A0AAU9LGH4_9STRA</name>
<accession>A0AAU9LGH4</accession>
<organism evidence="2 5">
    <name type="scientific">Peronospora belbahrii</name>
    <dbReference type="NCBI Taxonomy" id="622444"/>
    <lineage>
        <taxon>Eukaryota</taxon>
        <taxon>Sar</taxon>
        <taxon>Stramenopiles</taxon>
        <taxon>Oomycota</taxon>
        <taxon>Peronosporomycetes</taxon>
        <taxon>Peronosporales</taxon>
        <taxon>Peronosporaceae</taxon>
        <taxon>Peronospora</taxon>
    </lineage>
</organism>
<keyword evidence="4" id="KW-1185">Reference proteome</keyword>
<evidence type="ECO:0000313" key="5">
    <source>
        <dbReference type="Proteomes" id="UP001160483"/>
    </source>
</evidence>
<evidence type="ECO:0000256" key="1">
    <source>
        <dbReference type="SAM" id="MobiDB-lite"/>
    </source>
</evidence>
<proteinExistence type="predicted"/>
<evidence type="ECO:0000313" key="2">
    <source>
        <dbReference type="EMBL" id="CAH0482731.1"/>
    </source>
</evidence>
<reference evidence="2 4" key="1">
    <citation type="submission" date="2021-11" db="EMBL/GenBank/DDBJ databases">
        <authorList>
            <person name="Islam A."/>
            <person name="Islam S."/>
            <person name="Flora M.S."/>
            <person name="Rahman M."/>
            <person name="Ziaur R.M."/>
            <person name="Epstein J.H."/>
            <person name="Hassan M."/>
            <person name="Klassen M."/>
            <person name="Woodard K."/>
            <person name="Webb A."/>
            <person name="Webby R.J."/>
            <person name="El Zowalaty M.E."/>
        </authorList>
    </citation>
    <scope>NUCLEOTIDE SEQUENCE</scope>
    <source>
        <strain evidence="3">Pbs1</strain>
        <strain evidence="2">Pbs3</strain>
    </source>
</reference>
<comment type="caution">
    <text evidence="2">The sequence shown here is derived from an EMBL/GenBank/DDBJ whole genome shotgun (WGS) entry which is preliminary data.</text>
</comment>
<dbReference type="Proteomes" id="UP001158986">
    <property type="component" value="Unassembled WGS sequence"/>
</dbReference>